<accession>A0ABY7FQV3</accession>
<dbReference type="EMBL" id="CP111024">
    <property type="protein sequence ID" value="WAR24405.1"/>
    <property type="molecule type" value="Genomic_DNA"/>
</dbReference>
<organism evidence="1 2">
    <name type="scientific">Mya arenaria</name>
    <name type="common">Soft-shell clam</name>
    <dbReference type="NCBI Taxonomy" id="6604"/>
    <lineage>
        <taxon>Eukaryota</taxon>
        <taxon>Metazoa</taxon>
        <taxon>Spiralia</taxon>
        <taxon>Lophotrochozoa</taxon>
        <taxon>Mollusca</taxon>
        <taxon>Bivalvia</taxon>
        <taxon>Autobranchia</taxon>
        <taxon>Heteroconchia</taxon>
        <taxon>Euheterodonta</taxon>
        <taxon>Imparidentia</taxon>
        <taxon>Neoheterodontei</taxon>
        <taxon>Myida</taxon>
        <taxon>Myoidea</taxon>
        <taxon>Myidae</taxon>
        <taxon>Mya</taxon>
    </lineage>
</organism>
<gene>
    <name evidence="1" type="ORF">MAR_038074</name>
</gene>
<dbReference type="Proteomes" id="UP001164746">
    <property type="component" value="Chromosome 13"/>
</dbReference>
<evidence type="ECO:0000313" key="1">
    <source>
        <dbReference type="EMBL" id="WAR24405.1"/>
    </source>
</evidence>
<reference evidence="1" key="1">
    <citation type="submission" date="2022-11" db="EMBL/GenBank/DDBJ databases">
        <title>Centuries of genome instability and evolution in soft-shell clam transmissible cancer (bioRxiv).</title>
        <authorList>
            <person name="Hart S.F.M."/>
            <person name="Yonemitsu M.A."/>
            <person name="Giersch R.M."/>
            <person name="Beal B.F."/>
            <person name="Arriagada G."/>
            <person name="Davis B.W."/>
            <person name="Ostrander E.A."/>
            <person name="Goff S.P."/>
            <person name="Metzger M.J."/>
        </authorList>
    </citation>
    <scope>NUCLEOTIDE SEQUENCE</scope>
    <source>
        <strain evidence="1">MELC-2E11</strain>
        <tissue evidence="1">Siphon/mantle</tissue>
    </source>
</reference>
<keyword evidence="2" id="KW-1185">Reference proteome</keyword>
<sequence>MARLVGRFDAQDICVLIPKVKAISEGQCGLFSNTSYPGHNTVRFTAEVRSLWGPYYGITFPNTFMKALILKPDTLSNGFNGFEKLRHWQEFALTTDFLFLTQNACTTTQATSLGSWIVSMKRTFDPYIMTFGIVTVLGSFQTEMKLHSVWMYWN</sequence>
<name>A0ABY7FQV3_MYAAR</name>
<evidence type="ECO:0000313" key="2">
    <source>
        <dbReference type="Proteomes" id="UP001164746"/>
    </source>
</evidence>
<protein>
    <submittedName>
        <fullName evidence="1">Uncharacterized protein</fullName>
    </submittedName>
</protein>
<proteinExistence type="predicted"/>